<gene>
    <name evidence="6" type="ORF">ETSY2_26055</name>
</gene>
<evidence type="ECO:0000259" key="5">
    <source>
        <dbReference type="PROSITE" id="PS50931"/>
    </source>
</evidence>
<dbReference type="EMBL" id="AZHX01001087">
    <property type="protein sequence ID" value="ETX04916.1"/>
    <property type="molecule type" value="Genomic_DNA"/>
</dbReference>
<comment type="caution">
    <text evidence="6">The sequence shown here is derived from an EMBL/GenBank/DDBJ whole genome shotgun (WGS) entry which is preliminary data.</text>
</comment>
<dbReference type="CDD" id="cd05466">
    <property type="entry name" value="PBP2_LTTR_substrate"/>
    <property type="match status" value="1"/>
</dbReference>
<dbReference type="AlphaFoldDB" id="W4M4Q9"/>
<proteinExistence type="inferred from homology"/>
<dbReference type="SUPFAM" id="SSF46785">
    <property type="entry name" value="Winged helix' DNA-binding domain"/>
    <property type="match status" value="1"/>
</dbReference>
<dbReference type="PANTHER" id="PTHR30419:SF8">
    <property type="entry name" value="NITROGEN ASSIMILATION TRANSCRIPTIONAL ACTIVATOR-RELATED"/>
    <property type="match status" value="1"/>
</dbReference>
<comment type="similarity">
    <text evidence="1">Belongs to the LysR transcriptional regulatory family.</text>
</comment>
<dbReference type="PROSITE" id="PS50931">
    <property type="entry name" value="HTH_LYSR"/>
    <property type="match status" value="1"/>
</dbReference>
<evidence type="ECO:0000256" key="4">
    <source>
        <dbReference type="ARBA" id="ARBA00023163"/>
    </source>
</evidence>
<dbReference type="InterPro" id="IPR036388">
    <property type="entry name" value="WH-like_DNA-bd_sf"/>
</dbReference>
<keyword evidence="3" id="KW-0238">DNA-binding</keyword>
<organism evidence="6 7">
    <name type="scientific">Candidatus Entotheonella gemina</name>
    <dbReference type="NCBI Taxonomy" id="1429439"/>
    <lineage>
        <taxon>Bacteria</taxon>
        <taxon>Pseudomonadati</taxon>
        <taxon>Nitrospinota/Tectimicrobiota group</taxon>
        <taxon>Candidatus Tectimicrobiota</taxon>
        <taxon>Candidatus Entotheonellia</taxon>
        <taxon>Candidatus Entotheonellales</taxon>
        <taxon>Candidatus Entotheonellaceae</taxon>
        <taxon>Candidatus Entotheonella</taxon>
    </lineage>
</organism>
<dbReference type="InterPro" id="IPR000847">
    <property type="entry name" value="LysR_HTH_N"/>
</dbReference>
<dbReference type="FunFam" id="1.10.10.10:FF:000001">
    <property type="entry name" value="LysR family transcriptional regulator"/>
    <property type="match status" value="1"/>
</dbReference>
<evidence type="ECO:0000256" key="2">
    <source>
        <dbReference type="ARBA" id="ARBA00023015"/>
    </source>
</evidence>
<dbReference type="InterPro" id="IPR036390">
    <property type="entry name" value="WH_DNA-bd_sf"/>
</dbReference>
<dbReference type="InterPro" id="IPR005119">
    <property type="entry name" value="LysR_subst-bd"/>
</dbReference>
<keyword evidence="7" id="KW-1185">Reference proteome</keyword>
<dbReference type="GO" id="GO:0003677">
    <property type="term" value="F:DNA binding"/>
    <property type="evidence" value="ECO:0007669"/>
    <property type="project" value="UniProtKB-KW"/>
</dbReference>
<keyword evidence="2" id="KW-0805">Transcription regulation</keyword>
<evidence type="ECO:0000313" key="7">
    <source>
        <dbReference type="Proteomes" id="UP000019140"/>
    </source>
</evidence>
<dbReference type="GO" id="GO:0005829">
    <property type="term" value="C:cytosol"/>
    <property type="evidence" value="ECO:0007669"/>
    <property type="project" value="TreeGrafter"/>
</dbReference>
<dbReference type="Gene3D" id="1.10.10.10">
    <property type="entry name" value="Winged helix-like DNA-binding domain superfamily/Winged helix DNA-binding domain"/>
    <property type="match status" value="1"/>
</dbReference>
<accession>W4M4Q9</accession>
<dbReference type="Gene3D" id="3.40.190.290">
    <property type="match status" value="1"/>
</dbReference>
<dbReference type="PATRIC" id="fig|1429439.4.peg.4422"/>
<evidence type="ECO:0000313" key="6">
    <source>
        <dbReference type="EMBL" id="ETX04916.1"/>
    </source>
</evidence>
<dbReference type="HOGENOM" id="CLU_039613_6_1_7"/>
<dbReference type="GO" id="GO:0003700">
    <property type="term" value="F:DNA-binding transcription factor activity"/>
    <property type="evidence" value="ECO:0007669"/>
    <property type="project" value="InterPro"/>
</dbReference>
<dbReference type="Pfam" id="PF03466">
    <property type="entry name" value="LysR_substrate"/>
    <property type="match status" value="1"/>
</dbReference>
<dbReference type="PRINTS" id="PR00039">
    <property type="entry name" value="HTHLYSR"/>
</dbReference>
<dbReference type="InterPro" id="IPR050950">
    <property type="entry name" value="HTH-type_LysR_regulators"/>
</dbReference>
<feature type="domain" description="HTH lysR-type" evidence="5">
    <location>
        <begin position="1"/>
        <end position="58"/>
    </location>
</feature>
<protein>
    <recommendedName>
        <fullName evidence="5">HTH lysR-type domain-containing protein</fullName>
    </recommendedName>
</protein>
<evidence type="ECO:0000256" key="3">
    <source>
        <dbReference type="ARBA" id="ARBA00023125"/>
    </source>
</evidence>
<keyword evidence="4" id="KW-0804">Transcription</keyword>
<evidence type="ECO:0000256" key="1">
    <source>
        <dbReference type="ARBA" id="ARBA00009437"/>
    </source>
</evidence>
<dbReference type="Pfam" id="PF00126">
    <property type="entry name" value="HTH_1"/>
    <property type="match status" value="1"/>
</dbReference>
<sequence length="299" mass="33024">MELNQLRGFCALARERSFSKAASRLSLTQPAISLQIKALEDELGETLFERHRKAVRLTPAGEVLYQHVHAILASLEEAKSEIAGLQQLLGGHLAVGTSDTICTYILPEIIRKFRSQYPAVRVDIRNNKSSLILQMVLDNEVDFGLATLPLAHPQVSTDVVHSCRDILICPCDHPLSRKRRVSLVQISPYPLLVFPAGSTSRGLLETAFRQADLPMQVAMNLSSVEIIKRFVEIGLGVSIVPHVAVTEEERAGRLAAIPIRDLPPREIGLVERRSKRRSAAATAFLKLLRGHVEQADVAD</sequence>
<dbReference type="Proteomes" id="UP000019140">
    <property type="component" value="Unassembled WGS sequence"/>
</dbReference>
<dbReference type="PANTHER" id="PTHR30419">
    <property type="entry name" value="HTH-TYPE TRANSCRIPTIONAL REGULATOR YBHD"/>
    <property type="match status" value="1"/>
</dbReference>
<name>W4M4Q9_9BACT</name>
<reference evidence="6 7" key="1">
    <citation type="journal article" date="2014" name="Nature">
        <title>An environmental bacterial taxon with a large and distinct metabolic repertoire.</title>
        <authorList>
            <person name="Wilson M.C."/>
            <person name="Mori T."/>
            <person name="Ruckert C."/>
            <person name="Uria A.R."/>
            <person name="Helf M.J."/>
            <person name="Takada K."/>
            <person name="Gernert C."/>
            <person name="Steffens U.A."/>
            <person name="Heycke N."/>
            <person name="Schmitt S."/>
            <person name="Rinke C."/>
            <person name="Helfrich E.J."/>
            <person name="Brachmann A.O."/>
            <person name="Gurgui C."/>
            <person name="Wakimoto T."/>
            <person name="Kracht M."/>
            <person name="Crusemann M."/>
            <person name="Hentschel U."/>
            <person name="Abe I."/>
            <person name="Matsunaga S."/>
            <person name="Kalinowski J."/>
            <person name="Takeyama H."/>
            <person name="Piel J."/>
        </authorList>
    </citation>
    <scope>NUCLEOTIDE SEQUENCE [LARGE SCALE GENOMIC DNA]</scope>
    <source>
        <strain evidence="7">TSY2</strain>
    </source>
</reference>
<dbReference type="SUPFAM" id="SSF53850">
    <property type="entry name" value="Periplasmic binding protein-like II"/>
    <property type="match status" value="1"/>
</dbReference>